<reference evidence="2 3" key="1">
    <citation type="submission" date="2016-07" db="EMBL/GenBank/DDBJ databases">
        <title>Pervasive Adenine N6-methylation of Active Genes in Fungi.</title>
        <authorList>
            <consortium name="DOE Joint Genome Institute"/>
            <person name="Mondo S.J."/>
            <person name="Dannebaum R.O."/>
            <person name="Kuo R.C."/>
            <person name="Labutti K."/>
            <person name="Haridas S."/>
            <person name="Kuo A."/>
            <person name="Salamov A."/>
            <person name="Ahrendt S.R."/>
            <person name="Lipzen A."/>
            <person name="Sullivan W."/>
            <person name="Andreopoulos W.B."/>
            <person name="Clum A."/>
            <person name="Lindquist E."/>
            <person name="Daum C."/>
            <person name="Ramamoorthy G.K."/>
            <person name="Gryganskyi A."/>
            <person name="Culley D."/>
            <person name="Magnuson J.K."/>
            <person name="James T.Y."/>
            <person name="O'Malley M.A."/>
            <person name="Stajich J.E."/>
            <person name="Spatafora J.W."/>
            <person name="Visel A."/>
            <person name="Grigoriev I.V."/>
        </authorList>
    </citation>
    <scope>NUCLEOTIDE SEQUENCE [LARGE SCALE GENOMIC DNA]</scope>
    <source>
        <strain evidence="2 3">CBS 129021</strain>
    </source>
</reference>
<gene>
    <name evidence="2" type="ORF">BCR38DRAFT_439498</name>
</gene>
<accession>A0A1Y2DTW3</accession>
<protein>
    <submittedName>
        <fullName evidence="2">Uncharacterized protein</fullName>
    </submittedName>
</protein>
<sequence>MFPTSSSKSPDHKTGPSPRPTLPIAERPAWTSRFRALTTSAGFPILLSSSISYFAGAFHCGRSNLCSRNLGPRFLGLLGGNLSQIFRNLNCDSPSCLTTFLHIGADGLTSCPKRFYERAVSGGKVKSVLRVFLRCRLARCFRVEDHVQWIDSAQSHKYNPRLHSYHAQTCGYTETVIQTFNSEHGNFLLRILGWYSQSPPQAPSSFCPHERLRRLCVSFTLTAC</sequence>
<dbReference type="InParanoid" id="A0A1Y2DTW3"/>
<organism evidence="2 3">
    <name type="scientific">Pseudomassariella vexata</name>
    <dbReference type="NCBI Taxonomy" id="1141098"/>
    <lineage>
        <taxon>Eukaryota</taxon>
        <taxon>Fungi</taxon>
        <taxon>Dikarya</taxon>
        <taxon>Ascomycota</taxon>
        <taxon>Pezizomycotina</taxon>
        <taxon>Sordariomycetes</taxon>
        <taxon>Xylariomycetidae</taxon>
        <taxon>Amphisphaeriales</taxon>
        <taxon>Pseudomassariaceae</taxon>
        <taxon>Pseudomassariella</taxon>
    </lineage>
</organism>
<dbReference type="AlphaFoldDB" id="A0A1Y2DTW3"/>
<dbReference type="EMBL" id="MCFJ01000009">
    <property type="protein sequence ID" value="ORY62687.1"/>
    <property type="molecule type" value="Genomic_DNA"/>
</dbReference>
<name>A0A1Y2DTW3_9PEZI</name>
<dbReference type="Proteomes" id="UP000193689">
    <property type="component" value="Unassembled WGS sequence"/>
</dbReference>
<evidence type="ECO:0000313" key="2">
    <source>
        <dbReference type="EMBL" id="ORY62687.1"/>
    </source>
</evidence>
<evidence type="ECO:0000256" key="1">
    <source>
        <dbReference type="SAM" id="MobiDB-lite"/>
    </source>
</evidence>
<proteinExistence type="predicted"/>
<dbReference type="GeneID" id="63776845"/>
<evidence type="ECO:0000313" key="3">
    <source>
        <dbReference type="Proteomes" id="UP000193689"/>
    </source>
</evidence>
<feature type="region of interest" description="Disordered" evidence="1">
    <location>
        <begin position="1"/>
        <end position="24"/>
    </location>
</feature>
<keyword evidence="3" id="KW-1185">Reference proteome</keyword>
<comment type="caution">
    <text evidence="2">The sequence shown here is derived from an EMBL/GenBank/DDBJ whole genome shotgun (WGS) entry which is preliminary data.</text>
</comment>
<dbReference type="RefSeq" id="XP_040714523.1">
    <property type="nucleotide sequence ID" value="XM_040860633.1"/>
</dbReference>